<dbReference type="GO" id="GO:0005737">
    <property type="term" value="C:cytoplasm"/>
    <property type="evidence" value="ECO:0007669"/>
    <property type="project" value="InterPro"/>
</dbReference>
<keyword evidence="2" id="KW-0175">Coiled coil</keyword>
<feature type="coiled-coil region" evidence="2">
    <location>
        <begin position="46"/>
        <end position="73"/>
    </location>
</feature>
<accession>A0A6G3MDP1</accession>
<proteinExistence type="predicted"/>
<dbReference type="SUPFAM" id="SSF103657">
    <property type="entry name" value="BAR/IMD domain-like"/>
    <property type="match status" value="1"/>
</dbReference>
<dbReference type="EMBL" id="GHBP01000077">
    <property type="protein sequence ID" value="NDJ92120.1"/>
    <property type="molecule type" value="Transcribed_RNA"/>
</dbReference>
<dbReference type="GO" id="GO:0005096">
    <property type="term" value="F:GTPase activator activity"/>
    <property type="evidence" value="ECO:0007669"/>
    <property type="project" value="UniProtKB-KW"/>
</dbReference>
<dbReference type="PANTHER" id="PTHR14130">
    <property type="entry name" value="3BP-1 RELATED RHOGAP"/>
    <property type="match status" value="1"/>
</dbReference>
<evidence type="ECO:0000259" key="3">
    <source>
        <dbReference type="Pfam" id="PF03114"/>
    </source>
</evidence>
<dbReference type="PANTHER" id="PTHR14130:SF14">
    <property type="entry name" value="RHO GTPASE-ACTIVATING PROTEIN 92B"/>
    <property type="match status" value="1"/>
</dbReference>
<keyword evidence="1" id="KW-0343">GTPase activation</keyword>
<dbReference type="Gene3D" id="1.20.1270.60">
    <property type="entry name" value="Arfaptin homology (AH) domain/BAR domain"/>
    <property type="match status" value="1"/>
</dbReference>
<feature type="domain" description="BAR" evidence="3">
    <location>
        <begin position="6"/>
        <end position="126"/>
    </location>
</feature>
<evidence type="ECO:0000256" key="1">
    <source>
        <dbReference type="ARBA" id="ARBA00022468"/>
    </source>
</evidence>
<evidence type="ECO:0000256" key="2">
    <source>
        <dbReference type="SAM" id="Coils"/>
    </source>
</evidence>
<dbReference type="GO" id="GO:0032956">
    <property type="term" value="P:regulation of actin cytoskeleton organization"/>
    <property type="evidence" value="ECO:0007669"/>
    <property type="project" value="TreeGrafter"/>
</dbReference>
<evidence type="ECO:0000313" key="4">
    <source>
        <dbReference type="EMBL" id="NDJ92120.1"/>
    </source>
</evidence>
<organism evidence="4">
    <name type="scientific">Henneguya salminicola</name>
    <name type="common">Myxosporean</name>
    <dbReference type="NCBI Taxonomy" id="69463"/>
    <lineage>
        <taxon>Eukaryota</taxon>
        <taxon>Metazoa</taxon>
        <taxon>Cnidaria</taxon>
        <taxon>Myxozoa</taxon>
        <taxon>Myxosporea</taxon>
        <taxon>Bivalvulida</taxon>
        <taxon>Platysporina</taxon>
        <taxon>Myxobolidae</taxon>
        <taxon>Henneguya</taxon>
    </lineage>
</organism>
<dbReference type="InterPro" id="IPR027267">
    <property type="entry name" value="AH/BAR_dom_sf"/>
</dbReference>
<dbReference type="InterPro" id="IPR047165">
    <property type="entry name" value="RHG17/44/SH3BP1-like"/>
</dbReference>
<reference evidence="4" key="1">
    <citation type="submission" date="2018-11" db="EMBL/GenBank/DDBJ databases">
        <title>Henneguya salminicola genome and transcriptome.</title>
        <authorList>
            <person name="Yahalomi D."/>
            <person name="Atkinson S.D."/>
            <person name="Neuhof M."/>
            <person name="Chang E.S."/>
            <person name="Philippe H."/>
            <person name="Cartwright P."/>
            <person name="Bartholomew J.L."/>
            <person name="Huchon D."/>
        </authorList>
    </citation>
    <scope>NUCLEOTIDE SEQUENCE</scope>
    <source>
        <strain evidence="4">Hz1</strain>
        <tissue evidence="4">Whole</tissue>
    </source>
</reference>
<dbReference type="AlphaFoldDB" id="A0A6G3MDP1"/>
<protein>
    <submittedName>
        <fullName evidence="4">Rho GTPase-activating protein 17 (Trinotate prediction)</fullName>
    </submittedName>
</protein>
<dbReference type="Pfam" id="PF03114">
    <property type="entry name" value="BAR"/>
    <property type="match status" value="1"/>
</dbReference>
<dbReference type="GO" id="GO:0035020">
    <property type="term" value="P:regulation of Rac protein signal transduction"/>
    <property type="evidence" value="ECO:0007669"/>
    <property type="project" value="TreeGrafter"/>
</dbReference>
<sequence length="130" mass="15205">MKYQKDSLLHNILLDVGQITKTLSVELELFELHLDENLRRKIISYINNELTEIDKIKKKLSKARLNYDACRSRMRSNAGQNATVEKQNVIESEAEEARRNFHSVQDMLAIELFNFISKEKEYASLFISVK</sequence>
<name>A0A6G3MDP1_HENSL</name>
<dbReference type="InterPro" id="IPR004148">
    <property type="entry name" value="BAR_dom"/>
</dbReference>